<dbReference type="RefSeq" id="XP_007317776.1">
    <property type="nucleotide sequence ID" value="XM_007317714.1"/>
</dbReference>
<dbReference type="AlphaFoldDB" id="F8NTI2"/>
<name>F8NTI2_SERL9</name>
<dbReference type="GeneID" id="18819016"/>
<proteinExistence type="predicted"/>
<dbReference type="EMBL" id="GL945433">
    <property type="protein sequence ID" value="EGO25654.1"/>
    <property type="molecule type" value="Genomic_DNA"/>
</dbReference>
<protein>
    <submittedName>
        <fullName evidence="1">Uncharacterized protein</fullName>
    </submittedName>
</protein>
<dbReference type="Proteomes" id="UP000008064">
    <property type="component" value="Unassembled WGS sequence"/>
</dbReference>
<dbReference type="HOGENOM" id="CLU_2298488_0_0_1"/>
<reference evidence="1" key="1">
    <citation type="submission" date="2011-04" db="EMBL/GenBank/DDBJ databases">
        <title>Evolution of plant cell wall degrading machinery underlies the functional diversity of forest fungi.</title>
        <authorList>
            <consortium name="US DOE Joint Genome Institute (JGI-PGF)"/>
            <person name="Eastwood D.C."/>
            <person name="Floudas D."/>
            <person name="Binder M."/>
            <person name="Majcherczyk A."/>
            <person name="Schneider P."/>
            <person name="Aerts A."/>
            <person name="Asiegbu F.O."/>
            <person name="Baker S.E."/>
            <person name="Barry K."/>
            <person name="Bendiksby M."/>
            <person name="Blumentritt M."/>
            <person name="Coutinho P.M."/>
            <person name="Cullen D."/>
            <person name="Cullen D."/>
            <person name="Gathman A."/>
            <person name="Goodell B."/>
            <person name="Henrissat B."/>
            <person name="Ihrmark K."/>
            <person name="Kauserud H."/>
            <person name="Kohler A."/>
            <person name="LaButti K."/>
            <person name="Lapidus A."/>
            <person name="Lavin J.L."/>
            <person name="Lee Y.-H."/>
            <person name="Lindquist E."/>
            <person name="Lilly W."/>
            <person name="Lucas S."/>
            <person name="Morin E."/>
            <person name="Murat C."/>
            <person name="Oguiza J.A."/>
            <person name="Park J."/>
            <person name="Pisabarro A.G."/>
            <person name="Riley R."/>
            <person name="Rosling A."/>
            <person name="Salamov A."/>
            <person name="Schmidt O."/>
            <person name="Schmutz J."/>
            <person name="Skrede I."/>
            <person name="Stenlid J."/>
            <person name="Wiebenga A."/>
            <person name="Xie X."/>
            <person name="Kues U."/>
            <person name="Hibbett D.S."/>
            <person name="Hoffmeister D."/>
            <person name="Hogberg N."/>
            <person name="Martin F."/>
            <person name="Grigoriev I.V."/>
            <person name="Watkinson S.C."/>
        </authorList>
    </citation>
    <scope>NUCLEOTIDE SEQUENCE</scope>
    <source>
        <strain evidence="1">S7.9</strain>
    </source>
</reference>
<sequence>MLPHEEALCNDLSLLEVECIKSSFRWREEVLLQSSRSRGTDEQAVGMIMQNIRGDPLGREATQRWIDVAYSKNFDGVEKPPANISVDNNTILRAVIDFFWA</sequence>
<gene>
    <name evidence="1" type="ORF">SERLADRAFT_466152</name>
</gene>
<accession>F8NTI2</accession>
<dbReference type="KEGG" id="sla:SERLADRAFT_466152"/>
<evidence type="ECO:0000313" key="1">
    <source>
        <dbReference type="EMBL" id="EGO25654.1"/>
    </source>
</evidence>
<feature type="non-terminal residue" evidence="1">
    <location>
        <position position="101"/>
    </location>
</feature>
<organism>
    <name type="scientific">Serpula lacrymans var. lacrymans (strain S7.9)</name>
    <name type="common">Dry rot fungus</name>
    <dbReference type="NCBI Taxonomy" id="578457"/>
    <lineage>
        <taxon>Eukaryota</taxon>
        <taxon>Fungi</taxon>
        <taxon>Dikarya</taxon>
        <taxon>Basidiomycota</taxon>
        <taxon>Agaricomycotina</taxon>
        <taxon>Agaricomycetes</taxon>
        <taxon>Agaricomycetidae</taxon>
        <taxon>Boletales</taxon>
        <taxon>Coniophorineae</taxon>
        <taxon>Serpulaceae</taxon>
        <taxon>Serpula</taxon>
    </lineage>
</organism>